<dbReference type="PANTHER" id="PTHR12598:SF0">
    <property type="entry name" value="COPPER HOMEOSTASIS PROTEIN CUTC HOMOLOG"/>
    <property type="match status" value="1"/>
</dbReference>
<dbReference type="OrthoDB" id="7392499at2759"/>
<dbReference type="AlphaFoldDB" id="R0KAC4"/>
<name>R0KAC4_EXST2</name>
<protein>
    <recommendedName>
        <fullName evidence="2">Copper homeostasis protein cutC homolog</fullName>
    </recommendedName>
</protein>
<organism evidence="4 5">
    <name type="scientific">Exserohilum turcicum (strain 28A)</name>
    <name type="common">Northern leaf blight fungus</name>
    <name type="synonym">Setosphaeria turcica</name>
    <dbReference type="NCBI Taxonomy" id="671987"/>
    <lineage>
        <taxon>Eukaryota</taxon>
        <taxon>Fungi</taxon>
        <taxon>Dikarya</taxon>
        <taxon>Ascomycota</taxon>
        <taxon>Pezizomycotina</taxon>
        <taxon>Dothideomycetes</taxon>
        <taxon>Pleosporomycetidae</taxon>
        <taxon>Pleosporales</taxon>
        <taxon>Pleosporineae</taxon>
        <taxon>Pleosporaceae</taxon>
        <taxon>Exserohilum</taxon>
    </lineage>
</organism>
<dbReference type="SUPFAM" id="SSF110395">
    <property type="entry name" value="CutC-like"/>
    <property type="match status" value="1"/>
</dbReference>
<evidence type="ECO:0000256" key="2">
    <source>
        <dbReference type="ARBA" id="ARBA00019014"/>
    </source>
</evidence>
<dbReference type="Proteomes" id="UP000016935">
    <property type="component" value="Unassembled WGS sequence"/>
</dbReference>
<dbReference type="Pfam" id="PF03932">
    <property type="entry name" value="CutC"/>
    <property type="match status" value="1"/>
</dbReference>
<dbReference type="eggNOG" id="KOG4013">
    <property type="taxonomic scope" value="Eukaryota"/>
</dbReference>
<dbReference type="STRING" id="671987.R0KAC4"/>
<dbReference type="InterPro" id="IPR005627">
    <property type="entry name" value="CutC-like"/>
</dbReference>
<gene>
    <name evidence="4" type="ORF">SETTUDRAFT_117759</name>
</gene>
<dbReference type="GO" id="GO:0005507">
    <property type="term" value="F:copper ion binding"/>
    <property type="evidence" value="ECO:0007669"/>
    <property type="project" value="TreeGrafter"/>
</dbReference>
<reference evidence="4 5" key="1">
    <citation type="journal article" date="2012" name="PLoS Pathog.">
        <title>Diverse lifestyles and strategies of plant pathogenesis encoded in the genomes of eighteen Dothideomycetes fungi.</title>
        <authorList>
            <person name="Ohm R.A."/>
            <person name="Feau N."/>
            <person name="Henrissat B."/>
            <person name="Schoch C.L."/>
            <person name="Horwitz B.A."/>
            <person name="Barry K.W."/>
            <person name="Condon B.J."/>
            <person name="Copeland A.C."/>
            <person name="Dhillon B."/>
            <person name="Glaser F."/>
            <person name="Hesse C.N."/>
            <person name="Kosti I."/>
            <person name="LaButti K."/>
            <person name="Lindquist E.A."/>
            <person name="Lucas S."/>
            <person name="Salamov A.A."/>
            <person name="Bradshaw R.E."/>
            <person name="Ciuffetti L."/>
            <person name="Hamelin R.C."/>
            <person name="Kema G.H.J."/>
            <person name="Lawrence C."/>
            <person name="Scott J.A."/>
            <person name="Spatafora J.W."/>
            <person name="Turgeon B.G."/>
            <person name="de Wit P.J.G.M."/>
            <person name="Zhong S."/>
            <person name="Goodwin S.B."/>
            <person name="Grigoriev I.V."/>
        </authorList>
    </citation>
    <scope>NUCLEOTIDE SEQUENCE [LARGE SCALE GENOMIC DNA]</scope>
    <source>
        <strain evidence="5">28A</strain>
    </source>
</reference>
<dbReference type="EMBL" id="KB908703">
    <property type="protein sequence ID" value="EOA85142.1"/>
    <property type="molecule type" value="Genomic_DNA"/>
</dbReference>
<comment type="similarity">
    <text evidence="1">Belongs to the CutC family.</text>
</comment>
<feature type="region of interest" description="Disordered" evidence="3">
    <location>
        <begin position="49"/>
        <end position="68"/>
    </location>
</feature>
<dbReference type="InterPro" id="IPR036822">
    <property type="entry name" value="CutC-like_dom_sf"/>
</dbReference>
<evidence type="ECO:0000256" key="1">
    <source>
        <dbReference type="ARBA" id="ARBA00007768"/>
    </source>
</evidence>
<evidence type="ECO:0000313" key="4">
    <source>
        <dbReference type="EMBL" id="EOA85142.1"/>
    </source>
</evidence>
<sequence length="257" mass="27565">MLEIACFSAPSALAAARSGATRIELCADYAAGGVTPELSTLEHILHDLNKNKDNDNSKSNSSNSSQHIPITIMIRPRGGNFHYTDTEFAQMQDAITLFKPLASGFVFGILEKEPENEGASESAKKQRWRVDTTRCTALVRLAAPRPCTFHRAIDEADSLLDAVEVAVSCGFARVLSSGCANSGALQGVEALCQVQQRFGTCIEVIAGGGIRSTNVAEIKRTTGVHWVHSAAVTRAGSEEVDQNEVGRIRDVLVSMTC</sequence>
<accession>R0KAC4</accession>
<keyword evidence="5" id="KW-1185">Reference proteome</keyword>
<dbReference type="RefSeq" id="XP_008027610.1">
    <property type="nucleotide sequence ID" value="XM_008029419.1"/>
</dbReference>
<evidence type="ECO:0000313" key="5">
    <source>
        <dbReference type="Proteomes" id="UP000016935"/>
    </source>
</evidence>
<dbReference type="HOGENOM" id="CLU_050555_3_2_1"/>
<evidence type="ECO:0000256" key="3">
    <source>
        <dbReference type="SAM" id="MobiDB-lite"/>
    </source>
</evidence>
<dbReference type="PANTHER" id="PTHR12598">
    <property type="entry name" value="COPPER HOMEOSTASIS PROTEIN CUTC"/>
    <property type="match status" value="1"/>
</dbReference>
<dbReference type="GeneID" id="19395734"/>
<dbReference type="Gene3D" id="3.20.20.380">
    <property type="entry name" value="Copper homeostasis (CutC) domain"/>
    <property type="match status" value="1"/>
</dbReference>
<reference evidence="4 5" key="2">
    <citation type="journal article" date="2013" name="PLoS Genet.">
        <title>Comparative genome structure, secondary metabolite, and effector coding capacity across Cochliobolus pathogens.</title>
        <authorList>
            <person name="Condon B.J."/>
            <person name="Leng Y."/>
            <person name="Wu D."/>
            <person name="Bushley K.E."/>
            <person name="Ohm R.A."/>
            <person name="Otillar R."/>
            <person name="Martin J."/>
            <person name="Schackwitz W."/>
            <person name="Grimwood J."/>
            <person name="MohdZainudin N."/>
            <person name="Xue C."/>
            <person name="Wang R."/>
            <person name="Manning V.A."/>
            <person name="Dhillon B."/>
            <person name="Tu Z.J."/>
            <person name="Steffenson B.J."/>
            <person name="Salamov A."/>
            <person name="Sun H."/>
            <person name="Lowry S."/>
            <person name="LaButti K."/>
            <person name="Han J."/>
            <person name="Copeland A."/>
            <person name="Lindquist E."/>
            <person name="Barry K."/>
            <person name="Schmutz J."/>
            <person name="Baker S.E."/>
            <person name="Ciuffetti L.M."/>
            <person name="Grigoriev I.V."/>
            <person name="Zhong S."/>
            <person name="Turgeon B.G."/>
        </authorList>
    </citation>
    <scope>NUCLEOTIDE SEQUENCE [LARGE SCALE GENOMIC DNA]</scope>
    <source>
        <strain evidence="5">28A</strain>
    </source>
</reference>
<proteinExistence type="inferred from homology"/>